<dbReference type="Proteomes" id="UP000184699">
    <property type="component" value="Unassembled WGS sequence"/>
</dbReference>
<dbReference type="STRING" id="232089.SAMN05443544_3387"/>
<evidence type="ECO:0000313" key="1">
    <source>
        <dbReference type="EMBL" id="SIO21810.1"/>
    </source>
</evidence>
<protein>
    <submittedName>
        <fullName evidence="1">Uncharacterized protein</fullName>
    </submittedName>
</protein>
<reference evidence="2" key="1">
    <citation type="submission" date="2016-11" db="EMBL/GenBank/DDBJ databases">
        <authorList>
            <person name="Varghese N."/>
            <person name="Submissions S."/>
        </authorList>
    </citation>
    <scope>NUCLEOTIDE SEQUENCE [LARGE SCALE GENOMIC DNA]</scope>
    <source>
        <strain evidence="2">DSM 8595</strain>
    </source>
</reference>
<accession>A0A1N6HPZ2</accession>
<organism evidence="1 2">
    <name type="scientific">Agromyces cerinus subsp. cerinus</name>
    <dbReference type="NCBI Taxonomy" id="232089"/>
    <lineage>
        <taxon>Bacteria</taxon>
        <taxon>Bacillati</taxon>
        <taxon>Actinomycetota</taxon>
        <taxon>Actinomycetes</taxon>
        <taxon>Micrococcales</taxon>
        <taxon>Microbacteriaceae</taxon>
        <taxon>Agromyces</taxon>
    </lineage>
</organism>
<evidence type="ECO:0000313" key="2">
    <source>
        <dbReference type="Proteomes" id="UP000184699"/>
    </source>
</evidence>
<gene>
    <name evidence="1" type="ORF">SAMN05443544_3387</name>
</gene>
<sequence>MLELDTPAAVRSAFALAGYHGPLEVLIPGDDDERLFVVPTEDLAGIGEQSQQLEQVLTELLHLKVAIVPAHVAHDLVPFTAPSYASSGPGEAVLSGGQIAAVRAAFRLAGFNGELRTLPIESDDERIFVIDSNDLRSMGDAYSLEQVVSVLLNRRVLVTDDLGAASVVFE</sequence>
<dbReference type="AlphaFoldDB" id="A0A1N6HPZ2"/>
<proteinExistence type="predicted"/>
<dbReference type="EMBL" id="FSRJ01000004">
    <property type="protein sequence ID" value="SIO21810.1"/>
    <property type="molecule type" value="Genomic_DNA"/>
</dbReference>
<keyword evidence="2" id="KW-1185">Reference proteome</keyword>
<name>A0A1N6HPZ2_9MICO</name>